<dbReference type="RefSeq" id="WP_208089196.1">
    <property type="nucleotide sequence ID" value="NZ_CP086136.1"/>
</dbReference>
<name>A0A939MFA7_9BRAD</name>
<evidence type="ECO:0000313" key="3">
    <source>
        <dbReference type="EMBL" id="UEM12365.1"/>
    </source>
</evidence>
<feature type="signal peptide" evidence="1">
    <location>
        <begin position="1"/>
        <end position="21"/>
    </location>
</feature>
<gene>
    <name evidence="3" type="ORF">J4G43_049550</name>
    <name evidence="2" type="ORF">J4G43_51205</name>
</gene>
<keyword evidence="1" id="KW-0732">Signal</keyword>
<protein>
    <submittedName>
        <fullName evidence="2">Uncharacterized protein</fullName>
    </submittedName>
</protein>
<organism evidence="2">
    <name type="scientific">Bradyrhizobium barranii subsp. barranii</name>
    <dbReference type="NCBI Taxonomy" id="2823807"/>
    <lineage>
        <taxon>Bacteria</taxon>
        <taxon>Pseudomonadati</taxon>
        <taxon>Pseudomonadota</taxon>
        <taxon>Alphaproteobacteria</taxon>
        <taxon>Hyphomicrobiales</taxon>
        <taxon>Nitrobacteraceae</taxon>
        <taxon>Bradyrhizobium</taxon>
        <taxon>Bradyrhizobium barranii</taxon>
    </lineage>
</organism>
<reference evidence="2" key="1">
    <citation type="submission" date="2021-03" db="EMBL/GenBank/DDBJ databases">
        <title>Whole Genome Sequence of Bradyrhizobium sp. Strain 144S4.</title>
        <authorList>
            <person name="Bromfield E.S.P."/>
            <person name="Cloutier S."/>
        </authorList>
    </citation>
    <scope>NUCLEOTIDE SEQUENCE [LARGE SCALE GENOMIC DNA]</scope>
    <source>
        <strain evidence="2">144S4</strain>
    </source>
</reference>
<dbReference type="AlphaFoldDB" id="A0A939MFA7"/>
<evidence type="ECO:0000256" key="1">
    <source>
        <dbReference type="SAM" id="SignalP"/>
    </source>
</evidence>
<accession>A0A939MFA7</accession>
<sequence length="82" mass="8355">MICVRVLSLLFLLMASAGAGACAQTDFVATSVKVDPVMQPKQPGDVFKECANNQACSAVLKGAASYLGVSPTLVSAVLAIVP</sequence>
<proteinExistence type="predicted"/>
<feature type="chain" id="PRO_5037175041" evidence="1">
    <location>
        <begin position="22"/>
        <end position="82"/>
    </location>
</feature>
<evidence type="ECO:0000313" key="4">
    <source>
        <dbReference type="Proteomes" id="UP000664702"/>
    </source>
</evidence>
<evidence type="ECO:0000313" key="2">
    <source>
        <dbReference type="EMBL" id="MBO1868861.1"/>
    </source>
</evidence>
<reference evidence="3 4" key="2">
    <citation type="journal article" date="2022" name="Int. J. Syst. Evol. Microbiol.">
        <title>Strains of Bradyrhizobium barranii sp. nov. associated with legumes native to Canada are symbionts of soybeans and belong to different subspecies (subsp. barranii subsp. nov. and subsp. apii subsp. nov.) and symbiovars (sv. glycinearum and sv. septentrionale).</title>
        <authorList>
            <person name="Bromfield E.S.P."/>
            <person name="Cloutier S."/>
            <person name="Wasai-Hara S."/>
            <person name="Minamisawa K."/>
        </authorList>
    </citation>
    <scope>NUCLEOTIDE SEQUENCE [LARGE SCALE GENOMIC DNA]</scope>
    <source>
        <strain evidence="3 4">144S4</strain>
    </source>
</reference>
<dbReference type="EMBL" id="CP086136">
    <property type="protein sequence ID" value="UEM12365.1"/>
    <property type="molecule type" value="Genomic_DNA"/>
</dbReference>
<dbReference type="PROSITE" id="PS51257">
    <property type="entry name" value="PROKAR_LIPOPROTEIN"/>
    <property type="match status" value="1"/>
</dbReference>
<dbReference type="Proteomes" id="UP000664702">
    <property type="component" value="Chromosome"/>
</dbReference>
<dbReference type="KEGG" id="bban:J4G43_049550"/>
<dbReference type="EMBL" id="JAGEMI010000001">
    <property type="protein sequence ID" value="MBO1868861.1"/>
    <property type="molecule type" value="Genomic_DNA"/>
</dbReference>